<dbReference type="EMBL" id="KK116737">
    <property type="protein sequence ID" value="KFM68628.1"/>
    <property type="molecule type" value="Genomic_DNA"/>
</dbReference>
<protein>
    <submittedName>
        <fullName evidence="2">Uncharacterized protein</fullName>
    </submittedName>
</protein>
<feature type="non-terminal residue" evidence="2">
    <location>
        <position position="67"/>
    </location>
</feature>
<sequence>MLVSNQKNEIEMYEQENDILKQKLRMKDIEFEEEINILKSQLTHRQRQHVQENLDLIRLHRELKQKR</sequence>
<name>A0A087TU39_STEMI</name>
<organism evidence="2 3">
    <name type="scientific">Stegodyphus mimosarum</name>
    <name type="common">African social velvet spider</name>
    <dbReference type="NCBI Taxonomy" id="407821"/>
    <lineage>
        <taxon>Eukaryota</taxon>
        <taxon>Metazoa</taxon>
        <taxon>Ecdysozoa</taxon>
        <taxon>Arthropoda</taxon>
        <taxon>Chelicerata</taxon>
        <taxon>Arachnida</taxon>
        <taxon>Araneae</taxon>
        <taxon>Araneomorphae</taxon>
        <taxon>Entelegynae</taxon>
        <taxon>Eresoidea</taxon>
        <taxon>Eresidae</taxon>
        <taxon>Stegodyphus</taxon>
    </lineage>
</organism>
<proteinExistence type="predicted"/>
<gene>
    <name evidence="2" type="ORF">X975_08708</name>
</gene>
<evidence type="ECO:0000256" key="1">
    <source>
        <dbReference type="SAM" id="Coils"/>
    </source>
</evidence>
<dbReference type="Proteomes" id="UP000054359">
    <property type="component" value="Unassembled WGS sequence"/>
</dbReference>
<dbReference type="OrthoDB" id="6431967at2759"/>
<reference evidence="2 3" key="1">
    <citation type="submission" date="2013-11" db="EMBL/GenBank/DDBJ databases">
        <title>Genome sequencing of Stegodyphus mimosarum.</title>
        <authorList>
            <person name="Bechsgaard J."/>
        </authorList>
    </citation>
    <scope>NUCLEOTIDE SEQUENCE [LARGE SCALE GENOMIC DNA]</scope>
</reference>
<dbReference type="AlphaFoldDB" id="A0A087TU39"/>
<evidence type="ECO:0000313" key="3">
    <source>
        <dbReference type="Proteomes" id="UP000054359"/>
    </source>
</evidence>
<accession>A0A087TU39</accession>
<evidence type="ECO:0000313" key="2">
    <source>
        <dbReference type="EMBL" id="KFM68628.1"/>
    </source>
</evidence>
<keyword evidence="3" id="KW-1185">Reference proteome</keyword>
<feature type="coiled-coil region" evidence="1">
    <location>
        <begin position="3"/>
        <end position="30"/>
    </location>
</feature>
<keyword evidence="1" id="KW-0175">Coiled coil</keyword>